<dbReference type="STRING" id="47855.GA0070606_0890"/>
<dbReference type="Pfam" id="PF24698">
    <property type="entry name" value="DUF7662"/>
    <property type="match status" value="1"/>
</dbReference>
<protein>
    <recommendedName>
        <fullName evidence="1">DUF7662 domain-containing protein</fullName>
    </recommendedName>
</protein>
<dbReference type="Proteomes" id="UP000199001">
    <property type="component" value="Unassembled WGS sequence"/>
</dbReference>
<gene>
    <name evidence="2" type="ORF">GA0070606_0890</name>
</gene>
<name>A0A1C6TW01_9ACTN</name>
<reference evidence="3" key="1">
    <citation type="submission" date="2016-06" db="EMBL/GenBank/DDBJ databases">
        <authorList>
            <person name="Varghese N."/>
            <person name="Submissions Spin"/>
        </authorList>
    </citation>
    <scope>NUCLEOTIDE SEQUENCE [LARGE SCALE GENOMIC DNA]</scope>
    <source>
        <strain evidence="3">DSM 43903</strain>
    </source>
</reference>
<dbReference type="AlphaFoldDB" id="A0A1C6TW01"/>
<organism evidence="2 3">
    <name type="scientific">Micromonospora citrea</name>
    <dbReference type="NCBI Taxonomy" id="47855"/>
    <lineage>
        <taxon>Bacteria</taxon>
        <taxon>Bacillati</taxon>
        <taxon>Actinomycetota</taxon>
        <taxon>Actinomycetes</taxon>
        <taxon>Micromonosporales</taxon>
        <taxon>Micromonosporaceae</taxon>
        <taxon>Micromonospora</taxon>
    </lineage>
</organism>
<accession>A0A1C6TW01</accession>
<dbReference type="InterPro" id="IPR056079">
    <property type="entry name" value="DUF7662"/>
</dbReference>
<evidence type="ECO:0000313" key="3">
    <source>
        <dbReference type="Proteomes" id="UP000199001"/>
    </source>
</evidence>
<dbReference type="EMBL" id="FMHZ01000002">
    <property type="protein sequence ID" value="SCL45945.1"/>
    <property type="molecule type" value="Genomic_DNA"/>
</dbReference>
<proteinExistence type="predicted"/>
<evidence type="ECO:0000313" key="2">
    <source>
        <dbReference type="EMBL" id="SCL45945.1"/>
    </source>
</evidence>
<sequence>MSKYDALRDHLRRRASEVWYTLDEVSELVPGGLPPSAYRYEAWWANGDQTHPHSRAWGAAGFTAHPDLARRAVRFMPKPRTSR</sequence>
<feature type="domain" description="DUF7662" evidence="1">
    <location>
        <begin position="4"/>
        <end position="64"/>
    </location>
</feature>
<evidence type="ECO:0000259" key="1">
    <source>
        <dbReference type="Pfam" id="PF24698"/>
    </source>
</evidence>
<keyword evidence="3" id="KW-1185">Reference proteome</keyword>
<dbReference type="RefSeq" id="WP_425413023.1">
    <property type="nucleotide sequence ID" value="NZ_FMHZ01000002.1"/>
</dbReference>